<accession>A0A2M6WN09</accession>
<proteinExistence type="predicted"/>
<reference evidence="2" key="1">
    <citation type="submission" date="2017-09" db="EMBL/GenBank/DDBJ databases">
        <title>Depth-based differentiation of microbial function through sediment-hosted aquifers and enrichment of novel symbionts in the deep terrestrial subsurface.</title>
        <authorList>
            <person name="Probst A.J."/>
            <person name="Ladd B."/>
            <person name="Jarett J.K."/>
            <person name="Geller-Mcgrath D.E."/>
            <person name="Sieber C.M.K."/>
            <person name="Emerson J.B."/>
            <person name="Anantharaman K."/>
            <person name="Thomas B.C."/>
            <person name="Malmstrom R."/>
            <person name="Stieglmeier M."/>
            <person name="Klingl A."/>
            <person name="Woyke T."/>
            <person name="Ryan C.M."/>
            <person name="Banfield J.F."/>
        </authorList>
    </citation>
    <scope>NUCLEOTIDE SEQUENCE [LARGE SCALE GENOMIC DNA]</scope>
</reference>
<dbReference type="EMBL" id="PFAS01000006">
    <property type="protein sequence ID" value="PIT94136.1"/>
    <property type="molecule type" value="Genomic_DNA"/>
</dbReference>
<evidence type="ECO:0000313" key="1">
    <source>
        <dbReference type="EMBL" id="PIT94136.1"/>
    </source>
</evidence>
<comment type="caution">
    <text evidence="1">The sequence shown here is derived from an EMBL/GenBank/DDBJ whole genome shotgun (WGS) entry which is preliminary data.</text>
</comment>
<sequence>MFSGSVVDESRYQRFFSFWLVNDGKCSAEKKDDNFQISKRSLHNFQLISSLPMRGTPKTDEEGNDARVKNLKELHFLINDQAWERADKVIKKFLCHGKWEIPYSIIPQPTSSLKNRQRAAVDVSMEEGFFTFVPSPLDLAVKEYCLD</sequence>
<evidence type="ECO:0000313" key="2">
    <source>
        <dbReference type="Proteomes" id="UP000229335"/>
    </source>
</evidence>
<gene>
    <name evidence="1" type="ORF">COU00_00460</name>
</gene>
<organism evidence="1 2">
    <name type="scientific">Candidatus Falkowbacteria bacterium CG10_big_fil_rev_8_21_14_0_10_43_11</name>
    <dbReference type="NCBI Taxonomy" id="1974568"/>
    <lineage>
        <taxon>Bacteria</taxon>
        <taxon>Candidatus Falkowiibacteriota</taxon>
    </lineage>
</organism>
<name>A0A2M6WN09_9BACT</name>
<dbReference type="Proteomes" id="UP000229335">
    <property type="component" value="Unassembled WGS sequence"/>
</dbReference>
<dbReference type="AlphaFoldDB" id="A0A2M6WN09"/>
<protein>
    <submittedName>
        <fullName evidence="1">Uncharacterized protein</fullName>
    </submittedName>
</protein>